<accession>A0A1G4ITE5</accession>
<organism evidence="1 2">
    <name type="scientific">Lachancea meyersii CBS 8951</name>
    <dbReference type="NCBI Taxonomy" id="1266667"/>
    <lineage>
        <taxon>Eukaryota</taxon>
        <taxon>Fungi</taxon>
        <taxon>Dikarya</taxon>
        <taxon>Ascomycota</taxon>
        <taxon>Saccharomycotina</taxon>
        <taxon>Saccharomycetes</taxon>
        <taxon>Saccharomycetales</taxon>
        <taxon>Saccharomycetaceae</taxon>
        <taxon>Lachancea</taxon>
    </lineage>
</organism>
<keyword evidence="2" id="KW-1185">Reference proteome</keyword>
<reference evidence="2" key="1">
    <citation type="submission" date="2016-03" db="EMBL/GenBank/DDBJ databases">
        <authorList>
            <person name="Devillers Hugo."/>
        </authorList>
    </citation>
    <scope>NUCLEOTIDE SEQUENCE [LARGE SCALE GENOMIC DNA]</scope>
</reference>
<dbReference type="EMBL" id="LT598478">
    <property type="protein sequence ID" value="SCU80229.1"/>
    <property type="molecule type" value="Genomic_DNA"/>
</dbReference>
<protein>
    <submittedName>
        <fullName evidence="1">LAME_0B02124g1_1</fullName>
    </submittedName>
</protein>
<name>A0A1G4ITE5_9SACH</name>
<dbReference type="GO" id="GO:0005085">
    <property type="term" value="F:guanyl-nucleotide exchange factor activity"/>
    <property type="evidence" value="ECO:0007669"/>
    <property type="project" value="TreeGrafter"/>
</dbReference>
<dbReference type="PANTHER" id="PTHR45982:SF1">
    <property type="entry name" value="REGULATOR OF CHROMOSOME CONDENSATION"/>
    <property type="match status" value="1"/>
</dbReference>
<dbReference type="Gene3D" id="2.130.10.30">
    <property type="entry name" value="Regulator of chromosome condensation 1/beta-lactamase-inhibitor protein II"/>
    <property type="match status" value="1"/>
</dbReference>
<dbReference type="SUPFAM" id="SSF50985">
    <property type="entry name" value="RCC1/BLIP-II"/>
    <property type="match status" value="1"/>
</dbReference>
<dbReference type="InterPro" id="IPR009091">
    <property type="entry name" value="RCC1/BLIP-II"/>
</dbReference>
<dbReference type="PANTHER" id="PTHR45982">
    <property type="entry name" value="REGULATOR OF CHROMOSOME CONDENSATION"/>
    <property type="match status" value="1"/>
</dbReference>
<sequence length="334" mass="36603">MIEPQVCFRSKARPVKISSGGNFTLLLLEDGSLYMAGKLPLVVDSESVALDPVNQFWIQVPGQFTDVACGWAHVAAITQSGVVVTGGIGEKGELGQSQTKCSTELRPIRVLENRQGAQVFACFYNTYVLDNDVLYGCGSNNKSQLKDPKSRVIETLERVSDDPVTRVCAGKNFVCYEDACSRLHARGPMVQYESQLQEHADQNSSFELKAMWTSVTSFSGQMFHFYAPANQKQDAIVNYRFPKPVTAWNTGSEHGIACVDGKMVFCWGWGEHGNCGRIATSRVANGVNDMSNINSDVNLAYDASSRPNATVYACFGGCATSWVCIAHKDFQEDV</sequence>
<evidence type="ECO:0000313" key="2">
    <source>
        <dbReference type="Proteomes" id="UP000191144"/>
    </source>
</evidence>
<dbReference type="OrthoDB" id="5370059at2759"/>
<dbReference type="Proteomes" id="UP000191144">
    <property type="component" value="Chromosome B"/>
</dbReference>
<proteinExistence type="predicted"/>
<dbReference type="GO" id="GO:0005737">
    <property type="term" value="C:cytoplasm"/>
    <property type="evidence" value="ECO:0007669"/>
    <property type="project" value="TreeGrafter"/>
</dbReference>
<gene>
    <name evidence="1" type="ORF">LAME_0B02124G</name>
</gene>
<dbReference type="AlphaFoldDB" id="A0A1G4ITE5"/>
<evidence type="ECO:0000313" key="1">
    <source>
        <dbReference type="EMBL" id="SCU80229.1"/>
    </source>
</evidence>
<dbReference type="InterPro" id="IPR051553">
    <property type="entry name" value="Ran_GTPase-activating"/>
</dbReference>